<keyword evidence="11" id="KW-1185">Reference proteome</keyword>
<dbReference type="InterPro" id="IPR001577">
    <property type="entry name" value="Peptidase_M8"/>
</dbReference>
<dbReference type="Gene3D" id="3.10.170.20">
    <property type="match status" value="1"/>
</dbReference>
<comment type="similarity">
    <text evidence="1 9">Belongs to the peptidase M8 family.</text>
</comment>
<dbReference type="AlphaFoldDB" id="A0A087TPC6"/>
<feature type="binding site" evidence="8">
    <location>
        <position position="318"/>
    </location>
    <ligand>
        <name>Zn(2+)</name>
        <dbReference type="ChEBI" id="CHEBI:29105"/>
        <note>catalytic</note>
    </ligand>
</feature>
<organism evidence="10 11">
    <name type="scientific">Stegodyphus mimosarum</name>
    <name type="common">African social velvet spider</name>
    <dbReference type="NCBI Taxonomy" id="407821"/>
    <lineage>
        <taxon>Eukaryota</taxon>
        <taxon>Metazoa</taxon>
        <taxon>Ecdysozoa</taxon>
        <taxon>Arthropoda</taxon>
        <taxon>Chelicerata</taxon>
        <taxon>Arachnida</taxon>
        <taxon>Araneae</taxon>
        <taxon>Araneomorphae</taxon>
        <taxon>Entelegynae</taxon>
        <taxon>Eresoidea</taxon>
        <taxon>Eresidae</taxon>
        <taxon>Stegodyphus</taxon>
    </lineage>
</organism>
<dbReference type="Gene3D" id="3.90.132.10">
    <property type="entry name" value="Leishmanolysin , domain 2"/>
    <property type="match status" value="1"/>
</dbReference>
<keyword evidence="9" id="KW-0732">Signal</keyword>
<evidence type="ECO:0000313" key="10">
    <source>
        <dbReference type="EMBL" id="KFM66965.1"/>
    </source>
</evidence>
<evidence type="ECO:0000313" key="11">
    <source>
        <dbReference type="Proteomes" id="UP000054359"/>
    </source>
</evidence>
<dbReference type="GO" id="GO:0016020">
    <property type="term" value="C:membrane"/>
    <property type="evidence" value="ECO:0007669"/>
    <property type="project" value="InterPro"/>
</dbReference>
<feature type="non-terminal residue" evidence="10">
    <location>
        <position position="629"/>
    </location>
</feature>
<evidence type="ECO:0000256" key="3">
    <source>
        <dbReference type="ARBA" id="ARBA00022723"/>
    </source>
</evidence>
<evidence type="ECO:0000256" key="6">
    <source>
        <dbReference type="ARBA" id="ARBA00023049"/>
    </source>
</evidence>
<keyword evidence="5 8" id="KW-0862">Zinc</keyword>
<protein>
    <recommendedName>
        <fullName evidence="9">Leishmanolysin-like peptidase</fullName>
        <ecNumber evidence="9">3.4.24.-</ecNumber>
    </recommendedName>
</protein>
<sequence length="629" mass="71210">MCKLLAFYGNLLFVTHFYVICGSLRTCLHDDIVLQDIPASSHSMKSRHQRHAHETVYVPLQISRYIENIDQSISGNALYNIEMALNKVIKYVSEVFEVPQTENPFLLDRNNCVQRWKSGVNKNKCARTKAGPEFCSIKDTNFAIPDRFLNKLNVYDFSDPVPRFVAVAGRGIKNANFILFVTSRPTSWCEELDVQAYGSYCRLGANNRPVAGLLNICPKYHSKKLYASKHYFNVIMHEVFHILGFSRHLFPKYKTCTSAFCDIPMKIVQTDSYGVQRLLYPEVVKSMQNHFKCSDDEFGAPLAANTQSNSSDNSYTSHWHPVLMYTSIMTPSISEDDYVVTDNITLALFASTGWYKVNFSKAEDFNFGLDGGCDFGFRNTCESSKHLCLPSSNLTSCDVLYYTVGACKSVVPYHPCGVYKPDTSKKCIDNEGTLYEVDFKASGEEQRCMLMQEGKEETEPTCLVMKCKTSNVYEVLINSTWLSCQYRDKVEIGNITVYCPQDLKFCHSKGSSVKAGICFHGENFVISIRIYFTRPTFDELLTGNNFKNFKVSTIWTIASKLEIPVNYITNATLSVFKQIYLDFSICPPKAMTDEELGSLIKKVQTFLSNSVFMHVLQGSEDLAVSSNTI</sequence>
<comment type="cofactor">
    <cofactor evidence="8 9">
        <name>Zn(2+)</name>
        <dbReference type="ChEBI" id="CHEBI:29105"/>
    </cofactor>
    <text evidence="8 9">Binds 1 zinc ion per subunit.</text>
</comment>
<dbReference type="SUPFAM" id="SSF55486">
    <property type="entry name" value="Metalloproteases ('zincins'), catalytic domain"/>
    <property type="match status" value="1"/>
</dbReference>
<dbReference type="GO" id="GO:0007155">
    <property type="term" value="P:cell adhesion"/>
    <property type="evidence" value="ECO:0007669"/>
    <property type="project" value="InterPro"/>
</dbReference>
<gene>
    <name evidence="10" type="ORF">X975_25654</name>
</gene>
<dbReference type="MEROPS" id="M08.004"/>
<dbReference type="PANTHER" id="PTHR10942:SF6">
    <property type="entry name" value="CILIATED LEFT-RIGHT ORGANIZER METALLOPEPTIDASE"/>
    <property type="match status" value="1"/>
</dbReference>
<dbReference type="GO" id="GO:0004222">
    <property type="term" value="F:metalloendopeptidase activity"/>
    <property type="evidence" value="ECO:0007669"/>
    <property type="project" value="UniProtKB-UniRule"/>
</dbReference>
<evidence type="ECO:0000256" key="4">
    <source>
        <dbReference type="ARBA" id="ARBA00022801"/>
    </source>
</evidence>
<feature type="binding site" evidence="8">
    <location>
        <position position="237"/>
    </location>
    <ligand>
        <name>Zn(2+)</name>
        <dbReference type="ChEBI" id="CHEBI:29105"/>
        <note>catalytic</note>
    </ligand>
</feature>
<dbReference type="GO" id="GO:0046872">
    <property type="term" value="F:metal ion binding"/>
    <property type="evidence" value="ECO:0007669"/>
    <property type="project" value="UniProtKB-KW"/>
</dbReference>
<evidence type="ECO:0000256" key="5">
    <source>
        <dbReference type="ARBA" id="ARBA00022833"/>
    </source>
</evidence>
<evidence type="ECO:0000256" key="8">
    <source>
        <dbReference type="PIRSR" id="PIRSR601577-2"/>
    </source>
</evidence>
<evidence type="ECO:0000256" key="9">
    <source>
        <dbReference type="RuleBase" id="RU366077"/>
    </source>
</evidence>
<proteinExistence type="inferred from homology"/>
<dbReference type="Pfam" id="PF01457">
    <property type="entry name" value="Peptidase_M8"/>
    <property type="match status" value="1"/>
</dbReference>
<accession>A0A087TPC6</accession>
<keyword evidence="4 9" id="KW-0378">Hydrolase</keyword>
<evidence type="ECO:0000256" key="7">
    <source>
        <dbReference type="PIRSR" id="PIRSR601577-1"/>
    </source>
</evidence>
<feature type="binding site" evidence="8">
    <location>
        <position position="241"/>
    </location>
    <ligand>
        <name>Zn(2+)</name>
        <dbReference type="ChEBI" id="CHEBI:29105"/>
        <note>catalytic</note>
    </ligand>
</feature>
<feature type="chain" id="PRO_5023963573" description="Leishmanolysin-like peptidase" evidence="9">
    <location>
        <begin position="18"/>
        <end position="629"/>
    </location>
</feature>
<dbReference type="OrthoDB" id="527990at2759"/>
<feature type="active site" evidence="7">
    <location>
        <position position="238"/>
    </location>
</feature>
<keyword evidence="3 8" id="KW-0479">Metal-binding</keyword>
<reference evidence="10 11" key="1">
    <citation type="submission" date="2013-11" db="EMBL/GenBank/DDBJ databases">
        <title>Genome sequencing of Stegodyphus mimosarum.</title>
        <authorList>
            <person name="Bechsgaard J."/>
        </authorList>
    </citation>
    <scope>NUCLEOTIDE SEQUENCE [LARGE SCALE GENOMIC DNA]</scope>
</reference>
<evidence type="ECO:0000256" key="2">
    <source>
        <dbReference type="ARBA" id="ARBA00022670"/>
    </source>
</evidence>
<dbReference type="EMBL" id="KK116153">
    <property type="protein sequence ID" value="KFM66965.1"/>
    <property type="molecule type" value="Genomic_DNA"/>
</dbReference>
<keyword evidence="2 9" id="KW-0645">Protease</keyword>
<evidence type="ECO:0000256" key="1">
    <source>
        <dbReference type="ARBA" id="ARBA00005860"/>
    </source>
</evidence>
<dbReference type="STRING" id="407821.A0A087TPC6"/>
<dbReference type="GO" id="GO:0005737">
    <property type="term" value="C:cytoplasm"/>
    <property type="evidence" value="ECO:0007669"/>
    <property type="project" value="TreeGrafter"/>
</dbReference>
<dbReference type="EC" id="3.4.24.-" evidence="9"/>
<dbReference type="PANTHER" id="PTHR10942">
    <property type="entry name" value="LEISHMANOLYSIN-LIKE PEPTIDASE"/>
    <property type="match status" value="1"/>
</dbReference>
<feature type="signal peptide" evidence="9">
    <location>
        <begin position="1"/>
        <end position="17"/>
    </location>
</feature>
<dbReference type="OMA" id="CTERGAY"/>
<name>A0A087TPC6_STEMI</name>
<keyword evidence="6 8" id="KW-0482">Metalloprotease</keyword>
<dbReference type="Proteomes" id="UP000054359">
    <property type="component" value="Unassembled WGS sequence"/>
</dbReference>
<dbReference type="GO" id="GO:0006508">
    <property type="term" value="P:proteolysis"/>
    <property type="evidence" value="ECO:0007669"/>
    <property type="project" value="UniProtKB-KW"/>
</dbReference>